<dbReference type="EMBL" id="JAAGLQ010000275">
    <property type="protein sequence ID" value="NEA16592.1"/>
    <property type="molecule type" value="Genomic_DNA"/>
</dbReference>
<feature type="domain" description="DUF5753" evidence="1">
    <location>
        <begin position="109"/>
        <end position="271"/>
    </location>
</feature>
<proteinExistence type="predicted"/>
<reference evidence="2 3" key="1">
    <citation type="submission" date="2020-01" db="EMBL/GenBank/DDBJ databases">
        <title>Insect and environment-associated Actinomycetes.</title>
        <authorList>
            <person name="Currrie C."/>
            <person name="Chevrette M."/>
            <person name="Carlson C."/>
            <person name="Stubbendieck R."/>
            <person name="Wendt-Pienkowski E."/>
        </authorList>
    </citation>
    <scope>NUCLEOTIDE SEQUENCE [LARGE SCALE GENOMIC DNA]</scope>
    <source>
        <strain evidence="2 3">SID11342</strain>
    </source>
</reference>
<evidence type="ECO:0000313" key="3">
    <source>
        <dbReference type="Proteomes" id="UP000471293"/>
    </source>
</evidence>
<dbReference type="InterPro" id="IPR001387">
    <property type="entry name" value="Cro/C1-type_HTH"/>
</dbReference>
<comment type="caution">
    <text evidence="2">The sequence shown here is derived from an EMBL/GenBank/DDBJ whole genome shotgun (WGS) entry which is preliminary data.</text>
</comment>
<dbReference type="RefSeq" id="WP_164344900.1">
    <property type="nucleotide sequence ID" value="NZ_JAAGLQ010000275.1"/>
</dbReference>
<dbReference type="Gene3D" id="1.10.260.40">
    <property type="entry name" value="lambda repressor-like DNA-binding domains"/>
    <property type="match status" value="1"/>
</dbReference>
<dbReference type="InterPro" id="IPR010982">
    <property type="entry name" value="Lambda_DNA-bd_dom_sf"/>
</dbReference>
<accession>A0A6N9U216</accession>
<dbReference type="CDD" id="cd00093">
    <property type="entry name" value="HTH_XRE"/>
    <property type="match status" value="1"/>
</dbReference>
<dbReference type="Proteomes" id="UP000471293">
    <property type="component" value="Unassembled WGS sequence"/>
</dbReference>
<dbReference type="Pfam" id="PF19054">
    <property type="entry name" value="DUF5753"/>
    <property type="match status" value="1"/>
</dbReference>
<evidence type="ECO:0000259" key="1">
    <source>
        <dbReference type="Pfam" id="PF19054"/>
    </source>
</evidence>
<evidence type="ECO:0000313" key="2">
    <source>
        <dbReference type="EMBL" id="NEA16592.1"/>
    </source>
</evidence>
<gene>
    <name evidence="2" type="ORF">G3I29_13845</name>
</gene>
<dbReference type="Pfam" id="PF13560">
    <property type="entry name" value="HTH_31"/>
    <property type="match status" value="1"/>
</dbReference>
<dbReference type="InterPro" id="IPR043917">
    <property type="entry name" value="DUF5753"/>
</dbReference>
<organism evidence="2 3">
    <name type="scientific">Streptomyces halstedii</name>
    <dbReference type="NCBI Taxonomy" id="1944"/>
    <lineage>
        <taxon>Bacteria</taxon>
        <taxon>Bacillati</taxon>
        <taxon>Actinomycetota</taxon>
        <taxon>Actinomycetes</taxon>
        <taxon>Kitasatosporales</taxon>
        <taxon>Streptomycetaceae</taxon>
        <taxon>Streptomyces</taxon>
    </lineage>
</organism>
<name>A0A6N9U216_STRHA</name>
<sequence>MSTDFQASREALGARLRELRAGTGLNGNAFAARLSWPASKVSRLQNGKQTPSAADLEAWATAAERPEVLAELKARLSGLDTTYRSWRRQLAAGHRPRQDEGIAETSVTSHIRGVEVVRVPGLFQTPDYARHLFEQNAEFRQTPRDVEAAVRARVQRQEALYDPDKRFEFLIYEPALHARISPVPVHAAQLDRLMGVIGLHTVNLGVIPLGARLRRVPSHGFWIYDRRLVIVETINTEMWLEDAPTIQLYERSWEWLTESAVYGERAQRLIGRVRATLTAP</sequence>
<dbReference type="AlphaFoldDB" id="A0A6N9U216"/>
<dbReference type="GO" id="GO:0003677">
    <property type="term" value="F:DNA binding"/>
    <property type="evidence" value="ECO:0007669"/>
    <property type="project" value="InterPro"/>
</dbReference>
<dbReference type="SUPFAM" id="SSF47413">
    <property type="entry name" value="lambda repressor-like DNA-binding domains"/>
    <property type="match status" value="1"/>
</dbReference>
<protein>
    <submittedName>
        <fullName evidence="2">Helix-turn-helix domain-containing protein</fullName>
    </submittedName>
</protein>